<organism evidence="2 3">
    <name type="scientific">Listeria weihenstephanensis</name>
    <dbReference type="NCBI Taxonomy" id="1006155"/>
    <lineage>
        <taxon>Bacteria</taxon>
        <taxon>Bacillati</taxon>
        <taxon>Bacillota</taxon>
        <taxon>Bacilli</taxon>
        <taxon>Bacillales</taxon>
        <taxon>Listeriaceae</taxon>
        <taxon>Listeria</taxon>
    </lineage>
</organism>
<feature type="transmembrane region" description="Helical" evidence="1">
    <location>
        <begin position="25"/>
        <end position="44"/>
    </location>
</feature>
<keyword evidence="1" id="KW-1133">Transmembrane helix</keyword>
<evidence type="ECO:0000256" key="1">
    <source>
        <dbReference type="SAM" id="Phobius"/>
    </source>
</evidence>
<comment type="caution">
    <text evidence="2">The sequence shown here is derived from an EMBL/GenBank/DDBJ whole genome shotgun (WGS) entry which is preliminary data.</text>
</comment>
<name>A0A841Z9F3_9LIST</name>
<protein>
    <submittedName>
        <fullName evidence="2">Uncharacterized protein</fullName>
    </submittedName>
</protein>
<dbReference type="RefSeq" id="WP_185427238.1">
    <property type="nucleotide sequence ID" value="NZ_JAARRL010000031.1"/>
</dbReference>
<sequence length="248" mass="28683">MSTKVGGKYSKVKKIGYIVVKSLQWLIPIALSIGIFWVTFSFSIKNSNLVLEERLTNFQMYNTRFSFEGLNMQLGNSKIDNPYIANIDISFNQDIEQGNINKTYLIKVEDKHISPKNFRLIKSAKGFSIKQSSSEATQVIPFILLIIDNNNNKYYQYYHLITDSNAEILPSTSSEINIKSYAPKFTKLFFINNDQILNYDSYLEVNNNIKSSIFVTENNLNLEMLVVNQDKIHSYITQINTIYNELYN</sequence>
<dbReference type="AlphaFoldDB" id="A0A841Z9F3"/>
<reference evidence="2 3" key="1">
    <citation type="submission" date="2020-03" db="EMBL/GenBank/DDBJ databases">
        <title>Soil Listeria distribution.</title>
        <authorList>
            <person name="Liao J."/>
            <person name="Wiedmann M."/>
        </authorList>
    </citation>
    <scope>NUCLEOTIDE SEQUENCE [LARGE SCALE GENOMIC DNA]</scope>
    <source>
        <strain evidence="2 3">FSL L7-1523</strain>
    </source>
</reference>
<proteinExistence type="predicted"/>
<keyword evidence="1" id="KW-0812">Transmembrane</keyword>
<evidence type="ECO:0000313" key="2">
    <source>
        <dbReference type="EMBL" id="MBC1501830.1"/>
    </source>
</evidence>
<accession>A0A841Z9F3</accession>
<dbReference type="Proteomes" id="UP000564536">
    <property type="component" value="Unassembled WGS sequence"/>
</dbReference>
<gene>
    <name evidence="2" type="ORF">HB943_14610</name>
</gene>
<keyword evidence="1" id="KW-0472">Membrane</keyword>
<evidence type="ECO:0000313" key="3">
    <source>
        <dbReference type="Proteomes" id="UP000564536"/>
    </source>
</evidence>
<dbReference type="EMBL" id="JAARRL010000031">
    <property type="protein sequence ID" value="MBC1501830.1"/>
    <property type="molecule type" value="Genomic_DNA"/>
</dbReference>